<proteinExistence type="predicted"/>
<dbReference type="Proteomes" id="UP000028252">
    <property type="component" value="Unassembled WGS sequence"/>
</dbReference>
<dbReference type="InterPro" id="IPR018976">
    <property type="entry name" value="Imelysin-like"/>
</dbReference>
<reference evidence="4 5" key="1">
    <citation type="submission" date="2014-04" db="EMBL/GenBank/DDBJ databases">
        <title>Marinobacterium kochiensis sp. nov., isolated from sediment sample collected from Kochi backwaters in Kerala, India.</title>
        <authorList>
            <person name="Singh A."/>
            <person name="Pinnaka A.K."/>
        </authorList>
    </citation>
    <scope>NUCLEOTIDE SEQUENCE [LARGE SCALE GENOMIC DNA]</scope>
    <source>
        <strain evidence="4 5">AK27</strain>
    </source>
</reference>
<evidence type="ECO:0000313" key="5">
    <source>
        <dbReference type="Proteomes" id="UP000028252"/>
    </source>
</evidence>
<dbReference type="EMBL" id="JMQN01000048">
    <property type="protein sequence ID" value="KEA62469.1"/>
    <property type="molecule type" value="Genomic_DNA"/>
</dbReference>
<organism evidence="4 5">
    <name type="scientific">Marinobacterium lacunae</name>
    <dbReference type="NCBI Taxonomy" id="1232683"/>
    <lineage>
        <taxon>Bacteria</taxon>
        <taxon>Pseudomonadati</taxon>
        <taxon>Pseudomonadota</taxon>
        <taxon>Gammaproteobacteria</taxon>
        <taxon>Oceanospirillales</taxon>
        <taxon>Oceanospirillaceae</taxon>
        <taxon>Marinobacterium</taxon>
    </lineage>
</organism>
<dbReference type="CDD" id="cd14659">
    <property type="entry name" value="Imelysin-like_IPPA"/>
    <property type="match status" value="1"/>
</dbReference>
<dbReference type="Pfam" id="PF09375">
    <property type="entry name" value="Peptidase_M75"/>
    <property type="match status" value="1"/>
</dbReference>
<name>A0A081FVB4_9GAMM</name>
<dbReference type="InterPro" id="IPR038352">
    <property type="entry name" value="Imelysin_sf"/>
</dbReference>
<feature type="domain" description="Imelysin-like" evidence="3">
    <location>
        <begin position="50"/>
        <end position="333"/>
    </location>
</feature>
<keyword evidence="2" id="KW-0732">Signal</keyword>
<comment type="caution">
    <text evidence="4">The sequence shown here is derived from an EMBL/GenBank/DDBJ whole genome shotgun (WGS) entry which is preliminary data.</text>
</comment>
<dbReference type="RefSeq" id="WP_036190728.1">
    <property type="nucleotide sequence ID" value="NZ_JMQN01000048.1"/>
</dbReference>
<dbReference type="OrthoDB" id="5729110at2"/>
<protein>
    <submittedName>
        <fullName evidence="4">Iron-regulated protein A</fullName>
    </submittedName>
</protein>
<accession>A0A081FVB4</accession>
<evidence type="ECO:0000313" key="4">
    <source>
        <dbReference type="EMBL" id="KEA62469.1"/>
    </source>
</evidence>
<evidence type="ECO:0000259" key="3">
    <source>
        <dbReference type="Pfam" id="PF09375"/>
    </source>
</evidence>
<comment type="subcellular location">
    <subcellularLocation>
        <location evidence="1">Cell envelope</location>
    </subcellularLocation>
</comment>
<dbReference type="STRING" id="1232683.ADIMK_3360"/>
<dbReference type="InterPro" id="IPR034984">
    <property type="entry name" value="Imelysin-like_IPPA"/>
</dbReference>
<keyword evidence="5" id="KW-1185">Reference proteome</keyword>
<evidence type="ECO:0000256" key="1">
    <source>
        <dbReference type="ARBA" id="ARBA00004196"/>
    </source>
</evidence>
<dbReference type="eggNOG" id="COG3489">
    <property type="taxonomic scope" value="Bacteria"/>
</dbReference>
<dbReference type="GO" id="GO:0030313">
    <property type="term" value="C:cell envelope"/>
    <property type="evidence" value="ECO:0007669"/>
    <property type="project" value="UniProtKB-SubCell"/>
</dbReference>
<gene>
    <name evidence="4" type="ORF">ADIMK_3360</name>
</gene>
<evidence type="ECO:0000256" key="2">
    <source>
        <dbReference type="ARBA" id="ARBA00022729"/>
    </source>
</evidence>
<sequence length="370" mass="40538">MKHAINTSLLPTLAGASAIFLLAGVIHINHAAAQSADWPAYNAETLQEDILPRYQHFASEASELADAGTALCQKPDVQSLEQTRAAFRSTLNAWQGISHIQFGPVTYLMRNYSIEFWPDRKSIGRKQLRATLELPADTAFDDEFFHQASVSIKGLPALEQLLYGPDALSRLQQETTYCRLTQAISGNIADMANGIYQDWQKNGEQLLAASSDGGEDETSSADIPAISTDLMKSLVEPIELIRDTKLLAVMGKGPDATYPHRAENWMSEQSLASIRANLDAAHDMFTGSTAGLAQLLRQRGEPDMAKAIEQQFQLIDDHLEPLGDSLTAALDNHYEALKSITDSLKVLDVLLNKAVQSLDIQLGFNSRDGD</sequence>
<dbReference type="Gene3D" id="1.20.1420.20">
    <property type="entry name" value="M75 peptidase, HXXE motif"/>
    <property type="match status" value="1"/>
</dbReference>
<dbReference type="PATRIC" id="fig|1232683.4.peg.3306"/>
<dbReference type="AlphaFoldDB" id="A0A081FVB4"/>